<dbReference type="SUPFAM" id="SSF52172">
    <property type="entry name" value="CheY-like"/>
    <property type="match status" value="1"/>
</dbReference>
<dbReference type="InterPro" id="IPR001789">
    <property type="entry name" value="Sig_transdc_resp-reg_receiver"/>
</dbReference>
<dbReference type="KEGG" id="din:Selin_1722"/>
<dbReference type="STRING" id="653733.Selin_1722"/>
<dbReference type="SMART" id="SM00448">
    <property type="entry name" value="REC"/>
    <property type="match status" value="1"/>
</dbReference>
<dbReference type="PROSITE" id="PS50110">
    <property type="entry name" value="RESPONSE_REGULATORY"/>
    <property type="match status" value="1"/>
</dbReference>
<dbReference type="OrthoDB" id="9808843at2"/>
<sequence length="123" mass="13762">MSVLDDSFKDKTVLIVEDDSMARLGLQRLLRFRFQDIHLAVHGRDGLEKVAQFHPDVVLTDLEMPVMSGSDMLRQLKSNSPELPVIVITAFADDASHVPEADAVLTKPILKAELLQALRKCLR</sequence>
<dbReference type="Pfam" id="PF00072">
    <property type="entry name" value="Response_reg"/>
    <property type="match status" value="1"/>
</dbReference>
<dbReference type="InParanoid" id="E6W0V6"/>
<dbReference type="EMBL" id="CP002432">
    <property type="protein sequence ID" value="ADU66451.1"/>
    <property type="molecule type" value="Genomic_DNA"/>
</dbReference>
<keyword evidence="5" id="KW-1185">Reference proteome</keyword>
<dbReference type="GO" id="GO:0000160">
    <property type="term" value="P:phosphorelay signal transduction system"/>
    <property type="evidence" value="ECO:0007669"/>
    <property type="project" value="InterPro"/>
</dbReference>
<organism evidence="4 5">
    <name type="scientific">Desulfurispirillum indicum (strain ATCC BAA-1389 / DSM 22839 / S5)</name>
    <dbReference type="NCBI Taxonomy" id="653733"/>
    <lineage>
        <taxon>Bacteria</taxon>
        <taxon>Pseudomonadati</taxon>
        <taxon>Chrysiogenota</taxon>
        <taxon>Chrysiogenia</taxon>
        <taxon>Chrysiogenales</taxon>
        <taxon>Chrysiogenaceae</taxon>
        <taxon>Desulfurispirillum</taxon>
    </lineage>
</organism>
<dbReference type="HOGENOM" id="CLU_000445_69_8_0"/>
<dbReference type="PANTHER" id="PTHR44591">
    <property type="entry name" value="STRESS RESPONSE REGULATOR PROTEIN 1"/>
    <property type="match status" value="1"/>
</dbReference>
<dbReference type="Gene3D" id="3.40.50.2300">
    <property type="match status" value="1"/>
</dbReference>
<accession>E6W0V6</accession>
<dbReference type="AlphaFoldDB" id="E6W0V6"/>
<name>E6W0V6_DESIS</name>
<feature type="domain" description="Response regulatory" evidence="3">
    <location>
        <begin position="12"/>
        <end position="122"/>
    </location>
</feature>
<dbReference type="eggNOG" id="COG0745">
    <property type="taxonomic scope" value="Bacteria"/>
</dbReference>
<evidence type="ECO:0000256" key="1">
    <source>
        <dbReference type="ARBA" id="ARBA00022553"/>
    </source>
</evidence>
<dbReference type="RefSeq" id="WP_013506331.1">
    <property type="nucleotide sequence ID" value="NC_014836.1"/>
</dbReference>
<protein>
    <submittedName>
        <fullName evidence="4">Response regulator receiver</fullName>
    </submittedName>
</protein>
<proteinExistence type="predicted"/>
<dbReference type="InterPro" id="IPR050595">
    <property type="entry name" value="Bact_response_regulator"/>
</dbReference>
<reference evidence="4 5" key="1">
    <citation type="submission" date="2010-12" db="EMBL/GenBank/DDBJ databases">
        <title>Complete sequence of Desulfurispirillum indicum S5.</title>
        <authorList>
            <consortium name="US DOE Joint Genome Institute"/>
            <person name="Lucas S."/>
            <person name="Copeland A."/>
            <person name="Lapidus A."/>
            <person name="Cheng J.-F."/>
            <person name="Goodwin L."/>
            <person name="Pitluck S."/>
            <person name="Chertkov O."/>
            <person name="Held B."/>
            <person name="Detter J.C."/>
            <person name="Han C."/>
            <person name="Tapia R."/>
            <person name="Land M."/>
            <person name="Hauser L."/>
            <person name="Kyrpides N."/>
            <person name="Ivanova N."/>
            <person name="Mikhailova N."/>
            <person name="Haggblom M."/>
            <person name="Rauschenbach I."/>
            <person name="Bini E."/>
            <person name="Woyke T."/>
        </authorList>
    </citation>
    <scope>NUCLEOTIDE SEQUENCE [LARGE SCALE GENOMIC DNA]</scope>
    <source>
        <strain evidence="5">ATCC BAA-1389 / DSM 22839 / S5</strain>
    </source>
</reference>
<evidence type="ECO:0000259" key="3">
    <source>
        <dbReference type="PROSITE" id="PS50110"/>
    </source>
</evidence>
<dbReference type="InterPro" id="IPR011006">
    <property type="entry name" value="CheY-like_superfamily"/>
</dbReference>
<evidence type="ECO:0000313" key="5">
    <source>
        <dbReference type="Proteomes" id="UP000002572"/>
    </source>
</evidence>
<dbReference type="Proteomes" id="UP000002572">
    <property type="component" value="Chromosome"/>
</dbReference>
<feature type="modified residue" description="4-aspartylphosphate" evidence="2">
    <location>
        <position position="61"/>
    </location>
</feature>
<dbReference type="PANTHER" id="PTHR44591:SF23">
    <property type="entry name" value="CHEY SUBFAMILY"/>
    <property type="match status" value="1"/>
</dbReference>
<gene>
    <name evidence="4" type="ordered locus">Selin_1722</name>
</gene>
<evidence type="ECO:0000256" key="2">
    <source>
        <dbReference type="PROSITE-ProRule" id="PRU00169"/>
    </source>
</evidence>
<evidence type="ECO:0000313" key="4">
    <source>
        <dbReference type="EMBL" id="ADU66451.1"/>
    </source>
</evidence>
<keyword evidence="1 2" id="KW-0597">Phosphoprotein</keyword>